<gene>
    <name evidence="7" type="ORF">Mal64_31240</name>
</gene>
<name>A0A5C5ZJL5_9BACT</name>
<evidence type="ECO:0000256" key="2">
    <source>
        <dbReference type="ARBA" id="ARBA00008900"/>
    </source>
</evidence>
<dbReference type="EC" id="4.1.2.50" evidence="3"/>
<dbReference type="InterPro" id="IPR007115">
    <property type="entry name" value="6-PTP_synth/QueD"/>
</dbReference>
<dbReference type="RefSeq" id="WP_146401843.1">
    <property type="nucleotide sequence ID" value="NZ_SJPQ01000003.1"/>
</dbReference>
<comment type="similarity">
    <text evidence="2">Belongs to the PTPS family. QueD subfamily.</text>
</comment>
<proteinExistence type="inferred from homology"/>
<evidence type="ECO:0000256" key="1">
    <source>
        <dbReference type="ARBA" id="ARBA00005061"/>
    </source>
</evidence>
<evidence type="ECO:0000313" key="7">
    <source>
        <dbReference type="EMBL" id="TWT87582.1"/>
    </source>
</evidence>
<reference evidence="7 8" key="1">
    <citation type="submission" date="2019-02" db="EMBL/GenBank/DDBJ databases">
        <title>Deep-cultivation of Planctomycetes and their phenomic and genomic characterization uncovers novel biology.</title>
        <authorList>
            <person name="Wiegand S."/>
            <person name="Jogler M."/>
            <person name="Boedeker C."/>
            <person name="Pinto D."/>
            <person name="Vollmers J."/>
            <person name="Rivas-Marin E."/>
            <person name="Kohn T."/>
            <person name="Peeters S.H."/>
            <person name="Heuer A."/>
            <person name="Rast P."/>
            <person name="Oberbeckmann S."/>
            <person name="Bunk B."/>
            <person name="Jeske O."/>
            <person name="Meyerdierks A."/>
            <person name="Storesund J.E."/>
            <person name="Kallscheuer N."/>
            <person name="Luecker S."/>
            <person name="Lage O.M."/>
            <person name="Pohl T."/>
            <person name="Merkel B.J."/>
            <person name="Hornburger P."/>
            <person name="Mueller R.-W."/>
            <person name="Bruemmer F."/>
            <person name="Labrenz M."/>
            <person name="Spormann A.M."/>
            <person name="Op Den Camp H."/>
            <person name="Overmann J."/>
            <person name="Amann R."/>
            <person name="Jetten M.S.M."/>
            <person name="Mascher T."/>
            <person name="Medema M.H."/>
            <person name="Devos D.P."/>
            <person name="Kaster A.-K."/>
            <person name="Ovreas L."/>
            <person name="Rohde M."/>
            <person name="Galperin M.Y."/>
            <person name="Jogler C."/>
        </authorList>
    </citation>
    <scope>NUCLEOTIDE SEQUENCE [LARGE SCALE GENOMIC DNA]</scope>
    <source>
        <strain evidence="7 8">Mal64</strain>
    </source>
</reference>
<accession>A0A5C5ZJL5</accession>
<dbReference type="Proteomes" id="UP000315440">
    <property type="component" value="Unassembled WGS sequence"/>
</dbReference>
<dbReference type="UniPathway" id="UPA00391"/>
<dbReference type="SUPFAM" id="SSF55620">
    <property type="entry name" value="Tetrahydrobiopterin biosynthesis enzymes-like"/>
    <property type="match status" value="1"/>
</dbReference>
<comment type="caution">
    <text evidence="7">The sequence shown here is derived from an EMBL/GenBank/DDBJ whole genome shotgun (WGS) entry which is preliminary data.</text>
</comment>
<organism evidence="7 8">
    <name type="scientific">Pseudobythopirellula maris</name>
    <dbReference type="NCBI Taxonomy" id="2527991"/>
    <lineage>
        <taxon>Bacteria</taxon>
        <taxon>Pseudomonadati</taxon>
        <taxon>Planctomycetota</taxon>
        <taxon>Planctomycetia</taxon>
        <taxon>Pirellulales</taxon>
        <taxon>Lacipirellulaceae</taxon>
        <taxon>Pseudobythopirellula</taxon>
    </lineage>
</organism>
<evidence type="ECO:0000256" key="6">
    <source>
        <dbReference type="ARBA" id="ARBA00048807"/>
    </source>
</evidence>
<sequence length="158" mass="18306">MLIQKDYKFYAAHRNEELCDKCRNLHGHRYGVSCFFEVERQGALTTLFGDFDDKIEPHLKQNYDHGMLINGSDPLYATLRDHEQRTGEKFRLNVFSAPTTVENLAHKLFGEITEMGFRMQRIEVRETDTSVVTYTHKDWLADNRDPGRLGGEPAPQEA</sequence>
<evidence type="ECO:0000256" key="5">
    <source>
        <dbReference type="ARBA" id="ARBA00031449"/>
    </source>
</evidence>
<protein>
    <recommendedName>
        <fullName evidence="4">6-carboxy-5,6,7,8-tetrahydropterin synthase</fullName>
        <ecNumber evidence="3">4.1.2.50</ecNumber>
    </recommendedName>
    <alternativeName>
        <fullName evidence="5">Queuosine biosynthesis protein QueD</fullName>
    </alternativeName>
</protein>
<dbReference type="EMBL" id="SJPQ01000003">
    <property type="protein sequence ID" value="TWT87582.1"/>
    <property type="molecule type" value="Genomic_DNA"/>
</dbReference>
<dbReference type="OrthoDB" id="9804698at2"/>
<dbReference type="Gene3D" id="3.30.479.10">
    <property type="entry name" value="6-pyruvoyl tetrahydropterin synthase/QueD"/>
    <property type="match status" value="1"/>
</dbReference>
<keyword evidence="8" id="KW-1185">Reference proteome</keyword>
<dbReference type="AlphaFoldDB" id="A0A5C5ZJL5"/>
<evidence type="ECO:0000256" key="4">
    <source>
        <dbReference type="ARBA" id="ARBA00018141"/>
    </source>
</evidence>
<evidence type="ECO:0000313" key="8">
    <source>
        <dbReference type="Proteomes" id="UP000315440"/>
    </source>
</evidence>
<evidence type="ECO:0000256" key="3">
    <source>
        <dbReference type="ARBA" id="ARBA00012982"/>
    </source>
</evidence>
<comment type="pathway">
    <text evidence="1">Purine metabolism; 7-cyano-7-deazaguanine biosynthesis.</text>
</comment>
<comment type="catalytic activity">
    <reaction evidence="6">
        <text>7,8-dihydroneopterin 3'-triphosphate + H2O = 6-carboxy-5,6,7,8-tetrahydropterin + triphosphate + acetaldehyde + 2 H(+)</text>
        <dbReference type="Rhea" id="RHEA:27966"/>
        <dbReference type="ChEBI" id="CHEBI:15343"/>
        <dbReference type="ChEBI" id="CHEBI:15377"/>
        <dbReference type="ChEBI" id="CHEBI:15378"/>
        <dbReference type="ChEBI" id="CHEBI:18036"/>
        <dbReference type="ChEBI" id="CHEBI:58462"/>
        <dbReference type="ChEBI" id="CHEBI:61032"/>
        <dbReference type="EC" id="4.1.2.50"/>
    </reaction>
</comment>
<dbReference type="Pfam" id="PF01242">
    <property type="entry name" value="PTPS"/>
    <property type="match status" value="1"/>
</dbReference>
<dbReference type="GO" id="GO:0070497">
    <property type="term" value="F:6-carboxytetrahydropterin synthase activity"/>
    <property type="evidence" value="ECO:0007669"/>
    <property type="project" value="UniProtKB-EC"/>
</dbReference>
<dbReference type="InterPro" id="IPR038418">
    <property type="entry name" value="6-PTP_synth/QueD_sf"/>
</dbReference>